<organism evidence="1 2">
    <name type="scientific">Orientia tsutsugamushi str. Gilliam</name>
    <dbReference type="NCBI Taxonomy" id="1359184"/>
    <lineage>
        <taxon>Bacteria</taxon>
        <taxon>Pseudomonadati</taxon>
        <taxon>Pseudomonadota</taxon>
        <taxon>Alphaproteobacteria</taxon>
        <taxon>Rickettsiales</taxon>
        <taxon>Rickettsiaceae</taxon>
        <taxon>Rickettsieae</taxon>
        <taxon>Orientia</taxon>
    </lineage>
</organism>
<name>A0A0F3M7J6_ORITS</name>
<dbReference type="EMBL" id="LANO01000040">
    <property type="protein sequence ID" value="KJV51690.1"/>
    <property type="molecule type" value="Genomic_DNA"/>
</dbReference>
<sequence length="65" mass="7563">MNKVTIKQPAMLKKQPITNKTLFNKQNNLRKPNIKHNARNNLTNYNSISNKIKPITTPAHHLLYL</sequence>
<protein>
    <submittedName>
        <fullName evidence="1">Uncharacterized protein</fullName>
    </submittedName>
</protein>
<proteinExistence type="predicted"/>
<evidence type="ECO:0000313" key="1">
    <source>
        <dbReference type="EMBL" id="KJV51690.1"/>
    </source>
</evidence>
<dbReference type="AlphaFoldDB" id="A0A0F3M7J6"/>
<evidence type="ECO:0000313" key="2">
    <source>
        <dbReference type="Proteomes" id="UP000033769"/>
    </source>
</evidence>
<dbReference type="PATRIC" id="fig|1359184.3.peg.1768"/>
<accession>A0A0F3M7J6</accession>
<comment type="caution">
    <text evidence="1">The sequence shown here is derived from an EMBL/GenBank/DDBJ whole genome shotgun (WGS) entry which is preliminary data.</text>
</comment>
<gene>
    <name evidence="1" type="ORF">OTSGILL_2071</name>
</gene>
<dbReference type="Proteomes" id="UP000033769">
    <property type="component" value="Unassembled WGS sequence"/>
</dbReference>
<reference evidence="1 2" key="1">
    <citation type="submission" date="2015-02" db="EMBL/GenBank/DDBJ databases">
        <title>Genome Sequencing of Rickettsiales.</title>
        <authorList>
            <person name="Daugherty S.C."/>
            <person name="Su Q."/>
            <person name="Abolude K."/>
            <person name="Beier-Sexton M."/>
            <person name="Carlyon J.A."/>
            <person name="Carter R."/>
            <person name="Day N.P."/>
            <person name="Dumler S.J."/>
            <person name="Dyachenko V."/>
            <person name="Godinez A."/>
            <person name="Kurtti T.J."/>
            <person name="Lichay M."/>
            <person name="Mullins K.E."/>
            <person name="Ott S."/>
            <person name="Pappas-Brown V."/>
            <person name="Paris D.H."/>
            <person name="Patel P."/>
            <person name="Richards A.L."/>
            <person name="Sadzewicz L."/>
            <person name="Sears K."/>
            <person name="Seidman D."/>
            <person name="Sengamalay N."/>
            <person name="Stenos J."/>
            <person name="Tallon L.J."/>
            <person name="Vincent G."/>
            <person name="Fraser C.M."/>
            <person name="Munderloh U."/>
            <person name="Dunning-Hotopp J.C."/>
        </authorList>
    </citation>
    <scope>NUCLEOTIDE SEQUENCE [LARGE SCALE GENOMIC DNA]</scope>
    <source>
        <strain evidence="1 2">Gilliam</strain>
    </source>
</reference>